<evidence type="ECO:0000256" key="5">
    <source>
        <dbReference type="ARBA" id="ARBA00022692"/>
    </source>
</evidence>
<keyword evidence="12" id="KW-0472">Membrane</keyword>
<name>A0A8J4V4V1_9MYCE</name>
<evidence type="ECO:0000256" key="20">
    <source>
        <dbReference type="PIRSR" id="PIRSR601382-3"/>
    </source>
</evidence>
<evidence type="ECO:0000256" key="6">
    <source>
        <dbReference type="ARBA" id="ARBA00022723"/>
    </source>
</evidence>
<evidence type="ECO:0000256" key="22">
    <source>
        <dbReference type="SAM" id="MobiDB-lite"/>
    </source>
</evidence>
<dbReference type="FunFam" id="1.50.10.10:FF:000017">
    <property type="entry name" value="alpha-1,2-Mannosidase"/>
    <property type="match status" value="1"/>
</dbReference>
<comment type="caution">
    <text evidence="24">The sequence shown here is derived from an EMBL/GenBank/DDBJ whole genome shotgun (WGS) entry which is preliminary data.</text>
</comment>
<evidence type="ECO:0000256" key="15">
    <source>
        <dbReference type="ARBA" id="ARBA00023295"/>
    </source>
</evidence>
<dbReference type="Pfam" id="PF01532">
    <property type="entry name" value="Glyco_hydro_47"/>
    <property type="match status" value="1"/>
</dbReference>
<evidence type="ECO:0000313" key="24">
    <source>
        <dbReference type="EMBL" id="KAF2077593.1"/>
    </source>
</evidence>
<feature type="active site" evidence="18">
    <location>
        <position position="328"/>
    </location>
</feature>
<evidence type="ECO:0000256" key="10">
    <source>
        <dbReference type="ARBA" id="ARBA00022989"/>
    </source>
</evidence>
<evidence type="ECO:0000256" key="13">
    <source>
        <dbReference type="ARBA" id="ARBA00023157"/>
    </source>
</evidence>
<reference evidence="24" key="1">
    <citation type="submission" date="2020-01" db="EMBL/GenBank/DDBJ databases">
        <title>Development of genomics and gene disruption for Polysphondylium violaceum indicates a role for the polyketide synthase stlB in stalk morphogenesis.</title>
        <authorList>
            <person name="Narita B."/>
            <person name="Kawabe Y."/>
            <person name="Kin K."/>
            <person name="Saito T."/>
            <person name="Gibbs R."/>
            <person name="Kuspa A."/>
            <person name="Muzny D."/>
            <person name="Queller D."/>
            <person name="Richards S."/>
            <person name="Strassman J."/>
            <person name="Sucgang R."/>
            <person name="Worley K."/>
            <person name="Schaap P."/>
        </authorList>
    </citation>
    <scope>NUCLEOTIDE SEQUENCE</scope>
    <source>
        <strain evidence="24">QSvi11</strain>
    </source>
</reference>
<keyword evidence="11" id="KW-0333">Golgi apparatus</keyword>
<keyword evidence="10" id="KW-1133">Transmembrane helix</keyword>
<feature type="compositionally biased region" description="Polar residues" evidence="22">
    <location>
        <begin position="80"/>
        <end position="90"/>
    </location>
</feature>
<dbReference type="SUPFAM" id="SSF48225">
    <property type="entry name" value="Seven-hairpin glycosidases"/>
    <property type="match status" value="1"/>
</dbReference>
<feature type="binding site" evidence="19">
    <location>
        <position position="553"/>
    </location>
    <ligand>
        <name>Ca(2+)</name>
        <dbReference type="ChEBI" id="CHEBI:29108"/>
    </ligand>
</feature>
<feature type="region of interest" description="Disordered" evidence="22">
    <location>
        <begin position="53"/>
        <end position="90"/>
    </location>
</feature>
<evidence type="ECO:0000256" key="2">
    <source>
        <dbReference type="ARBA" id="ARBA00004323"/>
    </source>
</evidence>
<comment type="subcellular location">
    <subcellularLocation>
        <location evidence="2">Golgi apparatus membrane</location>
        <topology evidence="2">Single-pass type II membrane protein</topology>
    </subcellularLocation>
</comment>
<protein>
    <recommendedName>
        <fullName evidence="21">alpha-1,2-Mannosidase</fullName>
        <ecNumber evidence="21">3.2.1.-</ecNumber>
    </recommendedName>
</protein>
<feature type="signal peptide" evidence="23">
    <location>
        <begin position="1"/>
        <end position="15"/>
    </location>
</feature>
<dbReference type="InterPro" id="IPR001382">
    <property type="entry name" value="Glyco_hydro_47"/>
</dbReference>
<evidence type="ECO:0000256" key="3">
    <source>
        <dbReference type="ARBA" id="ARBA00004922"/>
    </source>
</evidence>
<evidence type="ECO:0000313" key="25">
    <source>
        <dbReference type="Proteomes" id="UP000695562"/>
    </source>
</evidence>
<dbReference type="PANTHER" id="PTHR11742:SF6">
    <property type="entry name" value="MANNOSYL-OLIGOSACCHARIDE ALPHA-1,2-MANNOSIDASE IA-RELATED"/>
    <property type="match status" value="1"/>
</dbReference>
<evidence type="ECO:0000256" key="9">
    <source>
        <dbReference type="ARBA" id="ARBA00022968"/>
    </source>
</evidence>
<dbReference type="InterPro" id="IPR036026">
    <property type="entry name" value="Seven-hairpin_glycosidases"/>
</dbReference>
<dbReference type="EC" id="3.2.1.-" evidence="21"/>
<keyword evidence="25" id="KW-1185">Reference proteome</keyword>
<comment type="similarity">
    <text evidence="4 21">Belongs to the glycosyl hydrolase 47 family.</text>
</comment>
<sequence>MLVAIFIIGSLTIFSFDTSQLNKNEQNIVPKKWRNVGSKGVVEKNLEENEKFDEIKITPSTYTRPPPPPPSQPQHVPKTSEVSRPTSQQKVEVNPLNRIDIVYKANERLNQERAYAVRGAMKYAWDSYSRYTWGLDELRPISRSTNEWFGLGLTIVDSLDTLYLLNLDEEYREAKKFVRNLDLSKETQFYPSVFETSIRFLGGFISTYHLTNDQLFLTKAEEMGKILLGAFEKDEVFPFQTYNFHTKKGHFASWTGGCVILSEVGTMFIEFEELSKLTNNPIWKTKADKILDTINNLKTEIPGLFPVYIDSKGESFCNNHISLGALGDSYYEYLLKMWLYSDKKHERYRTLFVKSANAIIDKMYKETKLGYGYIPNLINNHLTLTQEHLTCFTGGMFALAAATNISHDDAISKKYMKVAEKVTETCAKSYFATPSGLGPEVAAFDRETGEIIFNGSNQSVPGYFLRPEAVESIFILYRLTGDVKYQEWAWKIFEAIEKHCKTEGGYAGLKSVSIPDLKDDLQQSFFMAETLKYIYLLFVDSSVVPLDKYVFNTEAHPILINKNYKY</sequence>
<keyword evidence="14" id="KW-0325">Glycoprotein</keyword>
<dbReference type="InterPro" id="IPR050749">
    <property type="entry name" value="Glycosyl_Hydrolase_47"/>
</dbReference>
<dbReference type="GO" id="GO:0000139">
    <property type="term" value="C:Golgi membrane"/>
    <property type="evidence" value="ECO:0007669"/>
    <property type="project" value="UniProtKB-SubCell"/>
</dbReference>
<keyword evidence="13 20" id="KW-1015">Disulfide bond</keyword>
<evidence type="ECO:0000256" key="19">
    <source>
        <dbReference type="PIRSR" id="PIRSR601382-2"/>
    </source>
</evidence>
<dbReference type="GO" id="GO:0005783">
    <property type="term" value="C:endoplasmic reticulum"/>
    <property type="evidence" value="ECO:0007669"/>
    <property type="project" value="TreeGrafter"/>
</dbReference>
<keyword evidence="8 19" id="KW-0106">Calcium</keyword>
<feature type="disulfide bond" evidence="20">
    <location>
        <begin position="391"/>
        <end position="426"/>
    </location>
</feature>
<evidence type="ECO:0000256" key="4">
    <source>
        <dbReference type="ARBA" id="ARBA00007658"/>
    </source>
</evidence>
<proteinExistence type="inferred from homology"/>
<feature type="chain" id="PRO_5035188843" description="alpha-1,2-Mannosidase" evidence="23">
    <location>
        <begin position="16"/>
        <end position="566"/>
    </location>
</feature>
<dbReference type="InterPro" id="IPR012341">
    <property type="entry name" value="6hp_glycosidase-like_sf"/>
</dbReference>
<dbReference type="OrthoDB" id="30822at2759"/>
<evidence type="ECO:0000256" key="21">
    <source>
        <dbReference type="RuleBase" id="RU361193"/>
    </source>
</evidence>
<evidence type="ECO:0000256" key="18">
    <source>
        <dbReference type="PIRSR" id="PIRSR601382-1"/>
    </source>
</evidence>
<dbReference type="GO" id="GO:0005509">
    <property type="term" value="F:calcium ion binding"/>
    <property type="evidence" value="ECO:0007669"/>
    <property type="project" value="InterPro"/>
</dbReference>
<dbReference type="GO" id="GO:0009100">
    <property type="term" value="P:glycoprotein metabolic process"/>
    <property type="evidence" value="ECO:0007669"/>
    <property type="project" value="UniProtKB-ARBA"/>
</dbReference>
<organism evidence="24 25">
    <name type="scientific">Polysphondylium violaceum</name>
    <dbReference type="NCBI Taxonomy" id="133409"/>
    <lineage>
        <taxon>Eukaryota</taxon>
        <taxon>Amoebozoa</taxon>
        <taxon>Evosea</taxon>
        <taxon>Eumycetozoa</taxon>
        <taxon>Dictyostelia</taxon>
        <taxon>Dictyosteliales</taxon>
        <taxon>Dictyosteliaceae</taxon>
        <taxon>Polysphondylium</taxon>
    </lineage>
</organism>
<comment type="cofactor">
    <cofactor evidence="1 19">
        <name>Ca(2+)</name>
        <dbReference type="ChEBI" id="CHEBI:29108"/>
    </cofactor>
</comment>
<evidence type="ECO:0000256" key="23">
    <source>
        <dbReference type="SAM" id="SignalP"/>
    </source>
</evidence>
<keyword evidence="15 21" id="KW-0326">Glycosidase</keyword>
<dbReference type="GO" id="GO:0004571">
    <property type="term" value="F:mannosyl-oligosaccharide 1,2-alpha-mannosidase activity"/>
    <property type="evidence" value="ECO:0007669"/>
    <property type="project" value="UniProtKB-EC"/>
</dbReference>
<feature type="active site" evidence="18">
    <location>
        <position position="468"/>
    </location>
</feature>
<evidence type="ECO:0000256" key="1">
    <source>
        <dbReference type="ARBA" id="ARBA00001913"/>
    </source>
</evidence>
<evidence type="ECO:0000256" key="7">
    <source>
        <dbReference type="ARBA" id="ARBA00022801"/>
    </source>
</evidence>
<keyword evidence="9" id="KW-0735">Signal-anchor</keyword>
<dbReference type="Proteomes" id="UP000695562">
    <property type="component" value="Unassembled WGS sequence"/>
</dbReference>
<evidence type="ECO:0000256" key="11">
    <source>
        <dbReference type="ARBA" id="ARBA00023034"/>
    </source>
</evidence>
<gene>
    <name evidence="24" type="ORF">CYY_001133</name>
</gene>
<evidence type="ECO:0000256" key="12">
    <source>
        <dbReference type="ARBA" id="ARBA00023136"/>
    </source>
</evidence>
<keyword evidence="23" id="KW-0732">Signal</keyword>
<dbReference type="Gene3D" id="1.50.10.10">
    <property type="match status" value="1"/>
</dbReference>
<comment type="pathway">
    <text evidence="3">Protein modification; protein glycosylation.</text>
</comment>
<evidence type="ECO:0000256" key="17">
    <source>
        <dbReference type="ARBA" id="ARBA00048605"/>
    </source>
</evidence>
<keyword evidence="6 19" id="KW-0479">Metal-binding</keyword>
<dbReference type="GO" id="GO:0005975">
    <property type="term" value="P:carbohydrate metabolic process"/>
    <property type="evidence" value="ECO:0007669"/>
    <property type="project" value="InterPro"/>
</dbReference>
<evidence type="ECO:0000256" key="16">
    <source>
        <dbReference type="ARBA" id="ARBA00047669"/>
    </source>
</evidence>
<keyword evidence="5" id="KW-0812">Transmembrane</keyword>
<feature type="active site" description="Proton donor" evidence="18">
    <location>
        <position position="440"/>
    </location>
</feature>
<comment type="catalytic activity">
    <reaction evidence="16">
        <text>N(4)-(alpha-D-Man-(1-&gt;2)-alpha-D-Man-(1-&gt;2)-alpha-D-Man-(1-&gt;3)-[alpha-D-Man-(1-&gt;3)-[alpha-D-Man-(1-&gt;2)-alpha-D-Man-(1-&gt;6)]-alpha-D-Man-(1-&gt;6)]-beta-D-Man-(1-&gt;4)-beta-D-GlcNAc-(1-&gt;4)-beta-D-GlcNAc)-L-asparaginyl-[protein] (N-glucan mannose isomer 8A1,2,3B1,3) + 3 H2O = N(4)-(alpha-D-Man-(1-&gt;3)-[alpha-D-Man-(1-&gt;3)-[alpha-D-Man-(1-&gt;6)]-alpha-D-Man-(1-&gt;6)]-beta-D-Man-(1-&gt;4)-beta-D-GlcNAc-(1-&gt;4)-beta-D-GlcNAc)-L-asparaginyl-[protein] (N-glucan mannose isomer 5A1,2) + 3 beta-D-mannose</text>
        <dbReference type="Rhea" id="RHEA:56028"/>
        <dbReference type="Rhea" id="RHEA-COMP:14358"/>
        <dbReference type="Rhea" id="RHEA-COMP:14367"/>
        <dbReference type="ChEBI" id="CHEBI:15377"/>
        <dbReference type="ChEBI" id="CHEBI:28563"/>
        <dbReference type="ChEBI" id="CHEBI:59087"/>
        <dbReference type="ChEBI" id="CHEBI:60628"/>
        <dbReference type="EC" id="3.2.1.113"/>
    </reaction>
</comment>
<dbReference type="EMBL" id="AJWJ01000025">
    <property type="protein sequence ID" value="KAF2077593.1"/>
    <property type="molecule type" value="Genomic_DNA"/>
</dbReference>
<dbReference type="PRINTS" id="PR00747">
    <property type="entry name" value="GLYHDRLASE47"/>
</dbReference>
<comment type="catalytic activity">
    <reaction evidence="17">
        <text>N(4)-(alpha-D-Man-(1-&gt;2)-alpha-D-Man-(1-&gt;2)-alpha-D-Man-(1-&gt;3)-[alpha-D-Man-(1-&gt;2)-alpha-D-Man-(1-&gt;3)-[alpha-D-Man-(1-&gt;2)-alpha-D-Man-(1-&gt;6)]-alpha-D-Man-(1-&gt;6)]-beta-D-Man-(1-&gt;4)-beta-D-GlcNAc-(1-&gt;4)-beta-D-GlcNAc)-L-asparaginyl-[protein] (N-glucan mannose isomer 9A1,2,3B1,2,3) + 4 H2O = N(4)-(alpha-D-Man-(1-&gt;3)-[alpha-D-Man-(1-&gt;3)-[alpha-D-Man-(1-&gt;6)]-alpha-D-Man-(1-&gt;6)]-beta-D-Man-(1-&gt;4)-beta-D-GlcNAc-(1-&gt;4)-beta-D-GlcNAc)-L-asparaginyl-[protein] (N-glucan mannose isomer 5A1,2) + 4 beta-D-mannose</text>
        <dbReference type="Rhea" id="RHEA:56008"/>
        <dbReference type="Rhea" id="RHEA-COMP:14356"/>
        <dbReference type="Rhea" id="RHEA-COMP:14367"/>
        <dbReference type="ChEBI" id="CHEBI:15377"/>
        <dbReference type="ChEBI" id="CHEBI:28563"/>
        <dbReference type="ChEBI" id="CHEBI:59087"/>
        <dbReference type="ChEBI" id="CHEBI:139493"/>
        <dbReference type="EC" id="3.2.1.113"/>
    </reaction>
</comment>
<accession>A0A8J4V4V1</accession>
<evidence type="ECO:0000256" key="14">
    <source>
        <dbReference type="ARBA" id="ARBA00023180"/>
    </source>
</evidence>
<dbReference type="PANTHER" id="PTHR11742">
    <property type="entry name" value="MANNOSYL-OLIGOSACCHARIDE ALPHA-1,2-MANNOSIDASE-RELATED"/>
    <property type="match status" value="1"/>
</dbReference>
<dbReference type="AlphaFoldDB" id="A0A8J4V4V1"/>
<keyword evidence="7 21" id="KW-0378">Hydrolase</keyword>
<evidence type="ECO:0000256" key="8">
    <source>
        <dbReference type="ARBA" id="ARBA00022837"/>
    </source>
</evidence>
<feature type="active site" description="Proton donor" evidence="18">
    <location>
        <position position="195"/>
    </location>
</feature>